<reference evidence="7" key="1">
    <citation type="submission" date="2007-07" db="EMBL/GenBank/DDBJ databases">
        <authorList>
            <person name="Genoscope"/>
        </authorList>
    </citation>
    <scope>NUCLEOTIDE SEQUENCE</scope>
</reference>
<dbReference type="GO" id="GO:0006412">
    <property type="term" value="P:translation"/>
    <property type="evidence" value="ECO:0007669"/>
    <property type="project" value="TreeGrafter"/>
</dbReference>
<proteinExistence type="inferred from homology"/>
<dbReference type="InterPro" id="IPR003029">
    <property type="entry name" value="S1_domain"/>
</dbReference>
<keyword evidence="2 7" id="KW-0689">Ribosomal protein</keyword>
<dbReference type="GO" id="GO:0005840">
    <property type="term" value="C:ribosome"/>
    <property type="evidence" value="ECO:0007669"/>
    <property type="project" value="UniProtKB-KW"/>
</dbReference>
<evidence type="ECO:0000256" key="1">
    <source>
        <dbReference type="ARBA" id="ARBA00006767"/>
    </source>
</evidence>
<feature type="domain" description="S1 motif" evidence="6">
    <location>
        <begin position="304"/>
        <end position="365"/>
    </location>
</feature>
<keyword evidence="3" id="KW-0687">Ribonucleoprotein</keyword>
<sequence>MSKARKIQKKESAMSKYLTDKDLQMKQFRLGDMVEGVVVNVSHEEILVDIGAKSEGIITRLELSEADKSYKNIQVGEKITAKVVQTENAQGYVVLSLKKAEKDKKWQDAEEAFEKGLIIDATVIEYNKGGLLCDSLGLRGFIPLSHLDRVHFANDVAKFAAGSEAELKESLKILSGKTLRVKVIEIDKEKNRFVLSEKDALATYSEESRKKRLSEIKIGSTVEGIVTGIMPFGVFVDLDGVEGLVHISEIAWEKVSHPSNYFKVGQKIKVMVLGVDEESNKLALSVKKLIPNPWETVEEKYPVGTKVTGVVSKIVPFGAFVTLEKGLDGLIHISEAEAPLKEGETVSAVVIQVDGENQKLALSTREHNFDNEKDKVKEKSKDKDPIDKSVEKSIGEEKKEKEKKKSKGNKNTKK</sequence>
<comment type="similarity">
    <text evidence="1">Belongs to the bacterial ribosomal protein bS1 family.</text>
</comment>
<dbReference type="CDD" id="cd04465">
    <property type="entry name" value="S1_RPS1_repeat_ec2_hs2"/>
    <property type="match status" value="1"/>
</dbReference>
<feature type="domain" description="S1 motif" evidence="6">
    <location>
        <begin position="219"/>
        <end position="287"/>
    </location>
</feature>
<evidence type="ECO:0000256" key="5">
    <source>
        <dbReference type="SAM" id="MobiDB-lite"/>
    </source>
</evidence>
<protein>
    <submittedName>
        <fullName evidence="7">30S ribosomal protein S1</fullName>
    </submittedName>
</protein>
<evidence type="ECO:0000256" key="3">
    <source>
        <dbReference type="ARBA" id="ARBA00023274"/>
    </source>
</evidence>
<evidence type="ECO:0000313" key="7">
    <source>
        <dbReference type="EMBL" id="CAO79520.1"/>
    </source>
</evidence>
<dbReference type="FunFam" id="2.40.50.140:FF:000103">
    <property type="entry name" value="protein RRP5 homolog"/>
    <property type="match status" value="1"/>
</dbReference>
<organism evidence="7">
    <name type="scientific">uncultured candidate division WWE3 bacterium EJ0ADIGA11YD11</name>
    <dbReference type="NCBI Taxonomy" id="500145"/>
    <lineage>
        <taxon>Bacteria</taxon>
        <taxon>Katanobacteria</taxon>
        <taxon>environmental samples</taxon>
    </lineage>
</organism>
<dbReference type="CDD" id="cd05687">
    <property type="entry name" value="S1_RPS1_repeat_ec1_hs1"/>
    <property type="match status" value="1"/>
</dbReference>
<dbReference type="InterPro" id="IPR050437">
    <property type="entry name" value="Ribos_protein_bS1-like"/>
</dbReference>
<feature type="compositionally biased region" description="Basic and acidic residues" evidence="5">
    <location>
        <begin position="364"/>
        <end position="400"/>
    </location>
</feature>
<dbReference type="Gene3D" id="2.40.50.140">
    <property type="entry name" value="Nucleic acid-binding proteins"/>
    <property type="match status" value="4"/>
</dbReference>
<dbReference type="SUPFAM" id="SSF50249">
    <property type="entry name" value="Nucleic acid-binding proteins"/>
    <property type="match status" value="4"/>
</dbReference>
<dbReference type="InterPro" id="IPR012340">
    <property type="entry name" value="NA-bd_OB-fold"/>
</dbReference>
<feature type="domain" description="S1 motif" evidence="6">
    <location>
        <begin position="31"/>
        <end position="98"/>
    </location>
</feature>
<reference evidence="7" key="2">
    <citation type="journal article" date="2008" name="Environ. Microbiol.">
        <title>Discovery and characterization of a new bacterial candidate division by an anaerobic sludge digester metagenomic approach.</title>
        <authorList>
            <person name="Guermazi S."/>
            <person name="Daegelen P."/>
            <person name="Dauga C."/>
            <person name="Riviere D."/>
            <person name="Boucher T."/>
            <person name="Godon J.J."/>
            <person name="Gyapay G."/>
            <person name="Sghir A."/>
            <person name="Pelletier E."/>
            <person name="Weissenbach J."/>
            <person name="Le Paslier D."/>
        </authorList>
    </citation>
    <scope>NUCLEOTIDE SEQUENCE</scope>
</reference>
<dbReference type="PANTHER" id="PTHR10724:SF7">
    <property type="entry name" value="SMALL RIBOSOMAL SUBUNIT PROTEIN BS1C"/>
    <property type="match status" value="1"/>
</dbReference>
<dbReference type="CDD" id="cd05688">
    <property type="entry name" value="S1_RPS1_repeat_ec3"/>
    <property type="match status" value="1"/>
</dbReference>
<feature type="region of interest" description="Disordered" evidence="5">
    <location>
        <begin position="362"/>
        <end position="414"/>
    </location>
</feature>
<name>B0KVD5_UNCKA</name>
<dbReference type="SMART" id="SM00316">
    <property type="entry name" value="S1"/>
    <property type="match status" value="4"/>
</dbReference>
<dbReference type="GO" id="GO:0003735">
    <property type="term" value="F:structural constituent of ribosome"/>
    <property type="evidence" value="ECO:0007669"/>
    <property type="project" value="TreeGrafter"/>
</dbReference>
<feature type="domain" description="S1 motif" evidence="6">
    <location>
        <begin position="116"/>
        <end position="198"/>
    </location>
</feature>
<gene>
    <name evidence="7" type="primary">rpsA</name>
    <name evidence="7" type="ORF">WWE3-TFM_30</name>
</gene>
<dbReference type="Pfam" id="PF00575">
    <property type="entry name" value="S1"/>
    <property type="match status" value="4"/>
</dbReference>
<dbReference type="AlphaFoldDB" id="B0KVD5"/>
<evidence type="ECO:0000259" key="6">
    <source>
        <dbReference type="PROSITE" id="PS50126"/>
    </source>
</evidence>
<dbReference type="PRINTS" id="PR00681">
    <property type="entry name" value="RIBOSOMALS1"/>
</dbReference>
<dbReference type="InterPro" id="IPR035104">
    <property type="entry name" value="Ribosomal_protein_S1-like"/>
</dbReference>
<dbReference type="PROSITE" id="PS50126">
    <property type="entry name" value="S1"/>
    <property type="match status" value="4"/>
</dbReference>
<dbReference type="GO" id="GO:0003729">
    <property type="term" value="F:mRNA binding"/>
    <property type="evidence" value="ECO:0007669"/>
    <property type="project" value="TreeGrafter"/>
</dbReference>
<feature type="compositionally biased region" description="Basic residues" evidence="5">
    <location>
        <begin position="401"/>
        <end position="414"/>
    </location>
</feature>
<dbReference type="EMBL" id="CU367853">
    <property type="protein sequence ID" value="CAO79520.1"/>
    <property type="molecule type" value="Genomic_DNA"/>
</dbReference>
<dbReference type="PANTHER" id="PTHR10724">
    <property type="entry name" value="30S RIBOSOMAL PROTEIN S1"/>
    <property type="match status" value="1"/>
</dbReference>
<comment type="function">
    <text evidence="4">Binds mRNA; thus facilitating recognition of the initiation point. It is needed to translate mRNA with a short Shine-Dalgarno (SD) purine-rich sequence.</text>
</comment>
<accession>B0KVD5</accession>
<evidence type="ECO:0000256" key="4">
    <source>
        <dbReference type="ARBA" id="ARBA00025604"/>
    </source>
</evidence>
<evidence type="ECO:0000256" key="2">
    <source>
        <dbReference type="ARBA" id="ARBA00022980"/>
    </source>
</evidence>